<name>A0A1L3ZS01_9SPHN</name>
<protein>
    <recommendedName>
        <fullName evidence="2">Anhydro-N-acetylmuramic acid kinase</fullName>
        <ecNumber evidence="2">2.7.1.170</ecNumber>
    </recommendedName>
    <alternativeName>
        <fullName evidence="2">AnhMurNAc kinase</fullName>
    </alternativeName>
</protein>
<dbReference type="InterPro" id="IPR043129">
    <property type="entry name" value="ATPase_NBD"/>
</dbReference>
<dbReference type="PANTHER" id="PTHR30605">
    <property type="entry name" value="ANHYDRO-N-ACETYLMURAMIC ACID KINASE"/>
    <property type="match status" value="1"/>
</dbReference>
<gene>
    <name evidence="2" type="primary">anmK</name>
    <name evidence="3" type="ORF">BSL82_03030</name>
</gene>
<keyword evidence="2" id="KW-0547">Nucleotide-binding</keyword>
<dbReference type="GO" id="GO:0097175">
    <property type="term" value="P:1,6-anhydro-N-acetyl-beta-muramic acid catabolic process"/>
    <property type="evidence" value="ECO:0007669"/>
    <property type="project" value="UniProtKB-UniRule"/>
</dbReference>
<dbReference type="GO" id="GO:0006040">
    <property type="term" value="P:amino sugar metabolic process"/>
    <property type="evidence" value="ECO:0007669"/>
    <property type="project" value="InterPro"/>
</dbReference>
<dbReference type="SUPFAM" id="SSF53067">
    <property type="entry name" value="Actin-like ATPase domain"/>
    <property type="match status" value="1"/>
</dbReference>
<keyword evidence="2 3" id="KW-0418">Kinase</keyword>
<dbReference type="STRING" id="1921510.BSL82_03030"/>
<evidence type="ECO:0000256" key="1">
    <source>
        <dbReference type="ARBA" id="ARBA00023277"/>
    </source>
</evidence>
<proteinExistence type="inferred from homology"/>
<dbReference type="HAMAP" id="MF_01270">
    <property type="entry name" value="AnhMurNAc_kinase"/>
    <property type="match status" value="1"/>
</dbReference>
<dbReference type="Pfam" id="PF03702">
    <property type="entry name" value="AnmK"/>
    <property type="match status" value="1"/>
</dbReference>
<comment type="function">
    <text evidence="2">Catalyzes the specific phosphorylation of 1,6-anhydro-N-acetylmuramic acid (anhMurNAc) with the simultaneous cleavage of the 1,6-anhydro ring, generating MurNAc-6-P. Is required for the utilization of anhMurNAc either imported from the medium or derived from its own cell wall murein, and thus plays a role in cell wall recycling.</text>
</comment>
<evidence type="ECO:0000313" key="4">
    <source>
        <dbReference type="Proteomes" id="UP000182063"/>
    </source>
</evidence>
<accession>A0A1L3ZS01</accession>
<dbReference type="GO" id="GO:0016773">
    <property type="term" value="F:phosphotransferase activity, alcohol group as acceptor"/>
    <property type="evidence" value="ECO:0007669"/>
    <property type="project" value="UniProtKB-UniRule"/>
</dbReference>
<feature type="binding site" evidence="2">
    <location>
        <begin position="12"/>
        <end position="19"/>
    </location>
    <ligand>
        <name>ATP</name>
        <dbReference type="ChEBI" id="CHEBI:30616"/>
    </ligand>
</feature>
<dbReference type="OrthoDB" id="9763949at2"/>
<dbReference type="InterPro" id="IPR005338">
    <property type="entry name" value="Anhydro_N_Ac-Mur_kinase"/>
</dbReference>
<organism evidence="3 4">
    <name type="scientific">Tardibacter chloracetimidivorans</name>
    <dbReference type="NCBI Taxonomy" id="1921510"/>
    <lineage>
        <taxon>Bacteria</taxon>
        <taxon>Pseudomonadati</taxon>
        <taxon>Pseudomonadota</taxon>
        <taxon>Alphaproteobacteria</taxon>
        <taxon>Sphingomonadales</taxon>
        <taxon>Sphingomonadaceae</taxon>
        <taxon>Tardibacter</taxon>
    </lineage>
</organism>
<dbReference type="GO" id="GO:0016301">
    <property type="term" value="F:kinase activity"/>
    <property type="evidence" value="ECO:0007669"/>
    <property type="project" value="UniProtKB-KW"/>
</dbReference>
<sequence>MNSVLAVGMMSGTSMDGVDAALVETDGADHVRPIDFLSLPYGAAERDALRLAMARALLMEAPTARPEIDEAARLVDRLHIEAATALLERHGLSGRDVHVIGYHGQTIAHRPDRGWTWQIGDGQALADALGVAVVDDFRTADVAAGGQGAPLVPVYHAARLGGGLLPAVVLNLGGVGNITFVGEDGRLLAFDTGPGNALIDDWMQTGAGLAHDMGGAVAAQGEIRDDVLGKMLGHPWFEVVPPKSLDRHDFSLDPVRGLPLADGAATLTAFTAAAVAKAIAQCPARPNAVHVAGGGRHNSTLMAMIGDRCGLSVAPVEQIGWNGDATEAEAFGYLAVRHLEGLPTSFPETTGVNAPVSGGRVSRPTAFGTRGVCV</sequence>
<keyword evidence="2" id="KW-0808">Transferase</keyword>
<comment type="pathway">
    <text evidence="2">Cell wall biogenesis; peptidoglycan recycling.</text>
</comment>
<reference evidence="4" key="1">
    <citation type="submission" date="2016-11" db="EMBL/GenBank/DDBJ databases">
        <title>Complete Genome Sequence of alachlor-degrading Sphingomonas sp. strain JJ-A5.</title>
        <authorList>
            <person name="Lee H."/>
            <person name="Ka J.-O."/>
        </authorList>
    </citation>
    <scope>NUCLEOTIDE SEQUENCE [LARGE SCALE GENOMIC DNA]</scope>
    <source>
        <strain evidence="4">JJ-A5</strain>
    </source>
</reference>
<dbReference type="PANTHER" id="PTHR30605:SF0">
    <property type="entry name" value="ANHYDRO-N-ACETYLMURAMIC ACID KINASE"/>
    <property type="match status" value="1"/>
</dbReference>
<dbReference type="Gene3D" id="3.30.420.40">
    <property type="match status" value="2"/>
</dbReference>
<dbReference type="UniPathway" id="UPA00343"/>
<dbReference type="KEGG" id="sphj:BSL82_03030"/>
<dbReference type="GO" id="GO:0005524">
    <property type="term" value="F:ATP binding"/>
    <property type="evidence" value="ECO:0007669"/>
    <property type="project" value="UniProtKB-UniRule"/>
</dbReference>
<comment type="catalytic activity">
    <reaction evidence="2">
        <text>1,6-anhydro-N-acetyl-beta-muramate + ATP + H2O = N-acetyl-D-muramate 6-phosphate + ADP + H(+)</text>
        <dbReference type="Rhea" id="RHEA:24952"/>
        <dbReference type="ChEBI" id="CHEBI:15377"/>
        <dbReference type="ChEBI" id="CHEBI:15378"/>
        <dbReference type="ChEBI" id="CHEBI:30616"/>
        <dbReference type="ChEBI" id="CHEBI:58690"/>
        <dbReference type="ChEBI" id="CHEBI:58722"/>
        <dbReference type="ChEBI" id="CHEBI:456216"/>
        <dbReference type="EC" id="2.7.1.170"/>
    </reaction>
</comment>
<dbReference type="EC" id="2.7.1.170" evidence="2"/>
<dbReference type="AlphaFoldDB" id="A0A1L3ZS01"/>
<dbReference type="GO" id="GO:0009254">
    <property type="term" value="P:peptidoglycan turnover"/>
    <property type="evidence" value="ECO:0007669"/>
    <property type="project" value="UniProtKB-UniRule"/>
</dbReference>
<dbReference type="UniPathway" id="UPA00544"/>
<dbReference type="Proteomes" id="UP000182063">
    <property type="component" value="Chromosome"/>
</dbReference>
<evidence type="ECO:0000256" key="2">
    <source>
        <dbReference type="HAMAP-Rule" id="MF_01270"/>
    </source>
</evidence>
<dbReference type="EMBL" id="CP018221">
    <property type="protein sequence ID" value="API58406.1"/>
    <property type="molecule type" value="Genomic_DNA"/>
</dbReference>
<comment type="similarity">
    <text evidence="2">Belongs to the anhydro-N-acetylmuramic acid kinase family.</text>
</comment>
<keyword evidence="2" id="KW-0067">ATP-binding</keyword>
<keyword evidence="1 2" id="KW-0119">Carbohydrate metabolism</keyword>
<evidence type="ECO:0000313" key="3">
    <source>
        <dbReference type="EMBL" id="API58406.1"/>
    </source>
</evidence>
<dbReference type="RefSeq" id="WP_072595979.1">
    <property type="nucleotide sequence ID" value="NZ_CP018221.1"/>
</dbReference>
<comment type="pathway">
    <text evidence="2">Amino-sugar metabolism; 1,6-anhydro-N-acetylmuramate degradation.</text>
</comment>
<keyword evidence="4" id="KW-1185">Reference proteome</keyword>
<dbReference type="NCBIfam" id="NF007141">
    <property type="entry name" value="PRK09585.1-5"/>
    <property type="match status" value="1"/>
</dbReference>